<proteinExistence type="predicted"/>
<organism evidence="1 2">
    <name type="scientific">Alteribacillus bidgolensis</name>
    <dbReference type="NCBI Taxonomy" id="930129"/>
    <lineage>
        <taxon>Bacteria</taxon>
        <taxon>Bacillati</taxon>
        <taxon>Bacillota</taxon>
        <taxon>Bacilli</taxon>
        <taxon>Bacillales</taxon>
        <taxon>Bacillaceae</taxon>
        <taxon>Alteribacillus</taxon>
    </lineage>
</organism>
<dbReference type="EMBL" id="FNDU01000003">
    <property type="protein sequence ID" value="SDH88155.1"/>
    <property type="molecule type" value="Genomic_DNA"/>
</dbReference>
<dbReference type="OrthoDB" id="1955171at2"/>
<evidence type="ECO:0000313" key="1">
    <source>
        <dbReference type="EMBL" id="SDH88155.1"/>
    </source>
</evidence>
<accession>A0A1G8G191</accession>
<reference evidence="1 2" key="1">
    <citation type="submission" date="2016-10" db="EMBL/GenBank/DDBJ databases">
        <authorList>
            <person name="de Groot N.N."/>
        </authorList>
    </citation>
    <scope>NUCLEOTIDE SEQUENCE [LARGE SCALE GENOMIC DNA]</scope>
    <source>
        <strain evidence="2">P4B,CCM 7963,CECT 7998,DSM 25260,IBRC-M 10614,KCTC 13821</strain>
    </source>
</reference>
<keyword evidence="2" id="KW-1185">Reference proteome</keyword>
<name>A0A1G8G191_9BACI</name>
<dbReference type="Proteomes" id="UP000199017">
    <property type="component" value="Unassembled WGS sequence"/>
</dbReference>
<dbReference type="InterPro" id="IPR025916">
    <property type="entry name" value="YdjO"/>
</dbReference>
<sequence>MAYYNGKKEAPPEVETKVWSCTNADCAGWMRENFTFESEPSCPLCQSEMKKDTKTLPQIN</sequence>
<protein>
    <submittedName>
        <fullName evidence="1">Cold-inducible protein YdjO</fullName>
    </submittedName>
</protein>
<gene>
    <name evidence="1" type="ORF">SAMN05216352_103180</name>
</gene>
<dbReference type="Pfam" id="PF14169">
    <property type="entry name" value="YdjO"/>
    <property type="match status" value="1"/>
</dbReference>
<dbReference type="RefSeq" id="WP_091582590.1">
    <property type="nucleotide sequence ID" value="NZ_FNDU01000003.1"/>
</dbReference>
<dbReference type="AlphaFoldDB" id="A0A1G8G191"/>
<dbReference type="STRING" id="930129.SAMN05216352_103180"/>
<evidence type="ECO:0000313" key="2">
    <source>
        <dbReference type="Proteomes" id="UP000199017"/>
    </source>
</evidence>